<gene>
    <name evidence="1" type="ORF">CK203_052844</name>
</gene>
<comment type="caution">
    <text evidence="1">The sequence shown here is derived from an EMBL/GenBank/DDBJ whole genome shotgun (WGS) entry which is preliminary data.</text>
</comment>
<accession>A0A438H7W6</accession>
<name>A0A438H7W6_VITVI</name>
<dbReference type="AlphaFoldDB" id="A0A438H7W6"/>
<proteinExistence type="predicted"/>
<evidence type="ECO:0000313" key="1">
    <source>
        <dbReference type="EMBL" id="RVW80489.1"/>
    </source>
</evidence>
<dbReference type="EMBL" id="QGNW01000265">
    <property type="protein sequence ID" value="RVW80489.1"/>
    <property type="molecule type" value="Genomic_DNA"/>
</dbReference>
<reference evidence="1 2" key="1">
    <citation type="journal article" date="2018" name="PLoS Genet.">
        <title>Population sequencing reveals clonal diversity and ancestral inbreeding in the grapevine cultivar Chardonnay.</title>
        <authorList>
            <person name="Roach M.J."/>
            <person name="Johnson D.L."/>
            <person name="Bohlmann J."/>
            <person name="van Vuuren H.J."/>
            <person name="Jones S.J."/>
            <person name="Pretorius I.S."/>
            <person name="Schmidt S.A."/>
            <person name="Borneman A.R."/>
        </authorList>
    </citation>
    <scope>NUCLEOTIDE SEQUENCE [LARGE SCALE GENOMIC DNA]</scope>
    <source>
        <strain evidence="2">cv. Chardonnay</strain>
        <tissue evidence="1">Leaf</tissue>
    </source>
</reference>
<evidence type="ECO:0000313" key="2">
    <source>
        <dbReference type="Proteomes" id="UP000288805"/>
    </source>
</evidence>
<protein>
    <submittedName>
        <fullName evidence="1">Uncharacterized protein</fullName>
    </submittedName>
</protein>
<dbReference type="Proteomes" id="UP000288805">
    <property type="component" value="Unassembled WGS sequence"/>
</dbReference>
<organism evidence="1 2">
    <name type="scientific">Vitis vinifera</name>
    <name type="common">Grape</name>
    <dbReference type="NCBI Taxonomy" id="29760"/>
    <lineage>
        <taxon>Eukaryota</taxon>
        <taxon>Viridiplantae</taxon>
        <taxon>Streptophyta</taxon>
        <taxon>Embryophyta</taxon>
        <taxon>Tracheophyta</taxon>
        <taxon>Spermatophyta</taxon>
        <taxon>Magnoliopsida</taxon>
        <taxon>eudicotyledons</taxon>
        <taxon>Gunneridae</taxon>
        <taxon>Pentapetalae</taxon>
        <taxon>rosids</taxon>
        <taxon>Vitales</taxon>
        <taxon>Vitaceae</taxon>
        <taxon>Viteae</taxon>
        <taxon>Vitis</taxon>
    </lineage>
</organism>
<sequence>MLKSLWQELDLFYDLEWSCAEDSAQYQRIVEKECVNCLCKNPFSFVWIQEEVEIELGTDSKCASEDEGEKLKVKVLVKWSRKDWLA</sequence>